<dbReference type="RefSeq" id="WP_379273902.1">
    <property type="nucleotide sequence ID" value="NZ_JBHUGT010000024.1"/>
</dbReference>
<name>A0ABW5QXQ2_9BACL</name>
<keyword evidence="3" id="KW-1185">Reference proteome</keyword>
<gene>
    <name evidence="2" type="ORF">ACFSW5_13315</name>
</gene>
<dbReference type="Pfam" id="PF13529">
    <property type="entry name" value="Peptidase_C39_2"/>
    <property type="match status" value="1"/>
</dbReference>
<evidence type="ECO:0000259" key="1">
    <source>
        <dbReference type="Pfam" id="PF13529"/>
    </source>
</evidence>
<accession>A0ABW5QXQ2</accession>
<evidence type="ECO:0000313" key="3">
    <source>
        <dbReference type="Proteomes" id="UP001597493"/>
    </source>
</evidence>
<dbReference type="InterPro" id="IPR039564">
    <property type="entry name" value="Peptidase_C39-like"/>
</dbReference>
<evidence type="ECO:0000313" key="2">
    <source>
        <dbReference type="EMBL" id="MFD2661231.1"/>
    </source>
</evidence>
<organism evidence="2 3">
    <name type="scientific">Paenibacillus thailandensis</name>
    <dbReference type="NCBI Taxonomy" id="393250"/>
    <lineage>
        <taxon>Bacteria</taxon>
        <taxon>Bacillati</taxon>
        <taxon>Bacillota</taxon>
        <taxon>Bacilli</taxon>
        <taxon>Bacillales</taxon>
        <taxon>Paenibacillaceae</taxon>
        <taxon>Paenibacillus</taxon>
    </lineage>
</organism>
<comment type="caution">
    <text evidence="2">The sequence shown here is derived from an EMBL/GenBank/DDBJ whole genome shotgun (WGS) entry which is preliminary data.</text>
</comment>
<feature type="domain" description="Peptidase C39-like" evidence="1">
    <location>
        <begin position="27"/>
        <end position="152"/>
    </location>
</feature>
<reference evidence="3" key="1">
    <citation type="journal article" date="2019" name="Int. J. Syst. Evol. Microbiol.">
        <title>The Global Catalogue of Microorganisms (GCM) 10K type strain sequencing project: providing services to taxonomists for standard genome sequencing and annotation.</title>
        <authorList>
            <consortium name="The Broad Institute Genomics Platform"/>
            <consortium name="The Broad Institute Genome Sequencing Center for Infectious Disease"/>
            <person name="Wu L."/>
            <person name="Ma J."/>
        </authorList>
    </citation>
    <scope>NUCLEOTIDE SEQUENCE [LARGE SCALE GENOMIC DNA]</scope>
    <source>
        <strain evidence="3">TISTR 1827</strain>
    </source>
</reference>
<dbReference type="Proteomes" id="UP001597493">
    <property type="component" value="Unassembled WGS sequence"/>
</dbReference>
<sequence length="206" mass="22649">MLFSASAVPANGNTPVIAGASRKNPVYYSQEDARWRNLVYSNHRNKTQTIGTSGCGPTCMAMVISSMTEEAVLPHAAAEYAVNNGFRTKDNGTAWTFFGKIAASYGLKCKQTGSWEETKEALLQGGRMAIASMATGHFTSGGHYIVLWNMTESDGGRWIDVLDPNADNTRYGKDDLVDEGVKDDGKVKAKESLFLREARQYWIFSR</sequence>
<protein>
    <submittedName>
        <fullName evidence="2">C39 family peptidase</fullName>
    </submittedName>
</protein>
<proteinExistence type="predicted"/>
<dbReference type="EMBL" id="JBHUMY010000012">
    <property type="protein sequence ID" value="MFD2661231.1"/>
    <property type="molecule type" value="Genomic_DNA"/>
</dbReference>
<dbReference type="Gene3D" id="3.90.70.10">
    <property type="entry name" value="Cysteine proteinases"/>
    <property type="match status" value="1"/>
</dbReference>